<protein>
    <recommendedName>
        <fullName evidence="2">Ferredoxin</fullName>
    </recommendedName>
</protein>
<dbReference type="OrthoDB" id="9807879at2"/>
<dbReference type="InterPro" id="IPR017900">
    <property type="entry name" value="4Fe4S_Fe_S_CS"/>
</dbReference>
<keyword evidence="9" id="KW-1185">Reference proteome</keyword>
<evidence type="ECO:0000313" key="8">
    <source>
        <dbReference type="EMBL" id="SNS76889.1"/>
    </source>
</evidence>
<dbReference type="PANTHER" id="PTHR24960:SF76">
    <property type="entry name" value="4FE-4S FERREDOXIN-TYPE DOMAIN-CONTAINING PROTEIN"/>
    <property type="match status" value="1"/>
</dbReference>
<proteinExistence type="predicted"/>
<evidence type="ECO:0000256" key="3">
    <source>
        <dbReference type="ARBA" id="ARBA00022485"/>
    </source>
</evidence>
<keyword evidence="4" id="KW-0479">Metal-binding</keyword>
<organism evidence="8 9">
    <name type="scientific">Anaerovirgula multivorans</name>
    <dbReference type="NCBI Taxonomy" id="312168"/>
    <lineage>
        <taxon>Bacteria</taxon>
        <taxon>Bacillati</taxon>
        <taxon>Bacillota</taxon>
        <taxon>Clostridia</taxon>
        <taxon>Peptostreptococcales</taxon>
        <taxon>Natronincolaceae</taxon>
        <taxon>Anaerovirgula</taxon>
    </lineage>
</organism>
<evidence type="ECO:0000256" key="5">
    <source>
        <dbReference type="ARBA" id="ARBA00023004"/>
    </source>
</evidence>
<dbReference type="AlphaFoldDB" id="A0A239H643"/>
<reference evidence="8 9" key="1">
    <citation type="submission" date="2017-06" db="EMBL/GenBank/DDBJ databases">
        <authorList>
            <person name="Kim H.J."/>
            <person name="Triplett B.A."/>
        </authorList>
    </citation>
    <scope>NUCLEOTIDE SEQUENCE [LARGE SCALE GENOMIC DNA]</scope>
    <source>
        <strain evidence="8 9">SCA</strain>
    </source>
</reference>
<dbReference type="SUPFAM" id="SSF54862">
    <property type="entry name" value="4Fe-4S ferredoxins"/>
    <property type="match status" value="1"/>
</dbReference>
<comment type="function">
    <text evidence="1">Ferredoxins are iron-sulfur proteins that transfer electrons in a wide variety of metabolic reactions.</text>
</comment>
<keyword evidence="5" id="KW-0408">Iron</keyword>
<accession>A0A239H643</accession>
<dbReference type="GO" id="GO:0051539">
    <property type="term" value="F:4 iron, 4 sulfur cluster binding"/>
    <property type="evidence" value="ECO:0007669"/>
    <property type="project" value="UniProtKB-KW"/>
</dbReference>
<dbReference type="PROSITE" id="PS00198">
    <property type="entry name" value="4FE4S_FER_1"/>
    <property type="match status" value="2"/>
</dbReference>
<feature type="domain" description="4Fe-4S ferredoxin-type" evidence="7">
    <location>
        <begin position="345"/>
        <end position="373"/>
    </location>
</feature>
<keyword evidence="3" id="KW-0004">4Fe-4S</keyword>
<dbReference type="Pfam" id="PF04015">
    <property type="entry name" value="DUF362"/>
    <property type="match status" value="1"/>
</dbReference>
<sequence>MNIVSLTKCEDYDYEKVKTAIEESIVHLGGLEKYIGKGQKVLLKINLLMKKKPEEATTTHPVFVKALGNILKEYGCEVLIGDSPGGPFTERALKGVYKVCGIEKISEESGFILNYNTNEYEDHHPDGLLLKKINAIEVLKEVDVVISVSKLKTHGMALFTGAVKNLFGIIPGLQKVEYHFKMPDIKDFSNMLVDICLYAKPVLSFMDGIVGMEGEGPSAGNPRKIGAVIASNSPYYLDVVASQLIGIYPPDIPTVKRCIERGIVNETLDDYSLEGVSIQECSVEDFKYPNITSINFFKGRVPTFLENYLLGLCQPKPIFQHEDCIGCRDCEVSCPPKAITMEEKRPYVDLQKCIRCFCCHELCPKKAVEIKRPKIIGRLMRW</sequence>
<evidence type="ECO:0000256" key="1">
    <source>
        <dbReference type="ARBA" id="ARBA00003532"/>
    </source>
</evidence>
<dbReference type="GO" id="GO:0046872">
    <property type="term" value="F:metal ion binding"/>
    <property type="evidence" value="ECO:0007669"/>
    <property type="project" value="UniProtKB-KW"/>
</dbReference>
<dbReference type="Proteomes" id="UP000198304">
    <property type="component" value="Unassembled WGS sequence"/>
</dbReference>
<dbReference type="PANTHER" id="PTHR24960">
    <property type="entry name" value="PHOTOSYSTEM I IRON-SULFUR CENTER-RELATED"/>
    <property type="match status" value="1"/>
</dbReference>
<dbReference type="Gene3D" id="3.30.70.20">
    <property type="match status" value="1"/>
</dbReference>
<dbReference type="RefSeq" id="WP_089284090.1">
    <property type="nucleotide sequence ID" value="NZ_FZOJ01000020.1"/>
</dbReference>
<evidence type="ECO:0000256" key="2">
    <source>
        <dbReference type="ARBA" id="ARBA00013529"/>
    </source>
</evidence>
<dbReference type="InterPro" id="IPR017896">
    <property type="entry name" value="4Fe4S_Fe-S-bd"/>
</dbReference>
<evidence type="ECO:0000256" key="6">
    <source>
        <dbReference type="ARBA" id="ARBA00023014"/>
    </source>
</evidence>
<gene>
    <name evidence="8" type="ORF">SAMN05446037_102041</name>
</gene>
<feature type="domain" description="4Fe-4S ferredoxin-type" evidence="7">
    <location>
        <begin position="315"/>
        <end position="344"/>
    </location>
</feature>
<name>A0A239H643_9FIRM</name>
<dbReference type="EMBL" id="FZOJ01000020">
    <property type="protein sequence ID" value="SNS76889.1"/>
    <property type="molecule type" value="Genomic_DNA"/>
</dbReference>
<dbReference type="PROSITE" id="PS51379">
    <property type="entry name" value="4FE4S_FER_2"/>
    <property type="match status" value="2"/>
</dbReference>
<dbReference type="Pfam" id="PF12838">
    <property type="entry name" value="Fer4_7"/>
    <property type="match status" value="1"/>
</dbReference>
<dbReference type="InterPro" id="IPR050157">
    <property type="entry name" value="PSI_iron-sulfur_center"/>
</dbReference>
<evidence type="ECO:0000256" key="4">
    <source>
        <dbReference type="ARBA" id="ARBA00022723"/>
    </source>
</evidence>
<evidence type="ECO:0000313" key="9">
    <source>
        <dbReference type="Proteomes" id="UP000198304"/>
    </source>
</evidence>
<keyword evidence="6" id="KW-0411">Iron-sulfur</keyword>
<dbReference type="InterPro" id="IPR007160">
    <property type="entry name" value="DUF362"/>
</dbReference>
<evidence type="ECO:0000259" key="7">
    <source>
        <dbReference type="PROSITE" id="PS51379"/>
    </source>
</evidence>